<feature type="compositionally biased region" description="Polar residues" evidence="6">
    <location>
        <begin position="71"/>
        <end position="82"/>
    </location>
</feature>
<feature type="compositionally biased region" description="Basic and acidic residues" evidence="6">
    <location>
        <begin position="210"/>
        <end position="223"/>
    </location>
</feature>
<dbReference type="PROSITE" id="PS00108">
    <property type="entry name" value="PROTEIN_KINASE_ST"/>
    <property type="match status" value="1"/>
</dbReference>
<dbReference type="GO" id="GO:0004713">
    <property type="term" value="F:protein tyrosine kinase activity"/>
    <property type="evidence" value="ECO:0007669"/>
    <property type="project" value="TreeGrafter"/>
</dbReference>
<evidence type="ECO:0000256" key="3">
    <source>
        <dbReference type="ARBA" id="ARBA00022777"/>
    </source>
</evidence>
<evidence type="ECO:0000256" key="5">
    <source>
        <dbReference type="ARBA" id="ARBA00037982"/>
    </source>
</evidence>
<keyword evidence="4" id="KW-0067">ATP-binding</keyword>
<keyword evidence="9" id="KW-1185">Reference proteome</keyword>
<feature type="region of interest" description="Disordered" evidence="6">
    <location>
        <begin position="819"/>
        <end position="936"/>
    </location>
</feature>
<proteinExistence type="inferred from homology"/>
<dbReference type="SMART" id="SM00220">
    <property type="entry name" value="S_TKc"/>
    <property type="match status" value="1"/>
</dbReference>
<protein>
    <recommendedName>
        <fullName evidence="7">Protein kinase domain-containing protein</fullName>
    </recommendedName>
</protein>
<feature type="region of interest" description="Disordered" evidence="6">
    <location>
        <begin position="247"/>
        <end position="375"/>
    </location>
</feature>
<feature type="region of interest" description="Disordered" evidence="6">
    <location>
        <begin position="563"/>
        <end position="586"/>
    </location>
</feature>
<feature type="compositionally biased region" description="Low complexity" evidence="6">
    <location>
        <begin position="858"/>
        <end position="896"/>
    </location>
</feature>
<dbReference type="Gene3D" id="3.30.200.20">
    <property type="entry name" value="Phosphorylase Kinase, domain 1"/>
    <property type="match status" value="1"/>
</dbReference>
<reference evidence="8" key="1">
    <citation type="submission" date="2022-01" db="EMBL/GenBank/DDBJ databases">
        <title>Comparative genomics reveals a dynamic genome evolution in the ectomycorrhizal milk-cap (Lactarius) mushrooms.</title>
        <authorList>
            <consortium name="DOE Joint Genome Institute"/>
            <person name="Lebreton A."/>
            <person name="Tang N."/>
            <person name="Kuo A."/>
            <person name="LaButti K."/>
            <person name="Drula E."/>
            <person name="Barry K."/>
            <person name="Clum A."/>
            <person name="Lipzen A."/>
            <person name="Mousain D."/>
            <person name="Ng V."/>
            <person name="Wang R."/>
            <person name="Wang X."/>
            <person name="Dai Y."/>
            <person name="Henrissat B."/>
            <person name="Grigoriev I.V."/>
            <person name="Guerin-Laguette A."/>
            <person name="Yu F."/>
            <person name="Martin F.M."/>
        </authorList>
    </citation>
    <scope>NUCLEOTIDE SEQUENCE</scope>
    <source>
        <strain evidence="8">QP</strain>
    </source>
</reference>
<dbReference type="Pfam" id="PF00069">
    <property type="entry name" value="Pkinase"/>
    <property type="match status" value="1"/>
</dbReference>
<keyword evidence="2" id="KW-0547">Nucleotide-binding</keyword>
<dbReference type="Gene3D" id="1.10.510.10">
    <property type="entry name" value="Transferase(Phosphotransferase) domain 1"/>
    <property type="match status" value="1"/>
</dbReference>
<evidence type="ECO:0000256" key="2">
    <source>
        <dbReference type="ARBA" id="ARBA00022741"/>
    </source>
</evidence>
<feature type="compositionally biased region" description="Polar residues" evidence="6">
    <location>
        <begin position="1"/>
        <end position="18"/>
    </location>
</feature>
<organism evidence="8 9">
    <name type="scientific">Lactarius akahatsu</name>
    <dbReference type="NCBI Taxonomy" id="416441"/>
    <lineage>
        <taxon>Eukaryota</taxon>
        <taxon>Fungi</taxon>
        <taxon>Dikarya</taxon>
        <taxon>Basidiomycota</taxon>
        <taxon>Agaricomycotina</taxon>
        <taxon>Agaricomycetes</taxon>
        <taxon>Russulales</taxon>
        <taxon>Russulaceae</taxon>
        <taxon>Lactarius</taxon>
    </lineage>
</organism>
<evidence type="ECO:0000313" key="9">
    <source>
        <dbReference type="Proteomes" id="UP001201163"/>
    </source>
</evidence>
<evidence type="ECO:0000259" key="7">
    <source>
        <dbReference type="PROSITE" id="PS50011"/>
    </source>
</evidence>
<comment type="caution">
    <text evidence="8">The sequence shown here is derived from an EMBL/GenBank/DDBJ whole genome shotgun (WGS) entry which is preliminary data.</text>
</comment>
<keyword evidence="3" id="KW-0418">Kinase</keyword>
<evidence type="ECO:0000256" key="4">
    <source>
        <dbReference type="ARBA" id="ARBA00022840"/>
    </source>
</evidence>
<evidence type="ECO:0000313" key="8">
    <source>
        <dbReference type="EMBL" id="KAH8985720.1"/>
    </source>
</evidence>
<feature type="region of interest" description="Disordered" evidence="6">
    <location>
        <begin position="717"/>
        <end position="798"/>
    </location>
</feature>
<dbReference type="InterPro" id="IPR000719">
    <property type="entry name" value="Prot_kinase_dom"/>
</dbReference>
<feature type="compositionally biased region" description="Polar residues" evidence="6">
    <location>
        <begin position="128"/>
        <end position="155"/>
    </location>
</feature>
<feature type="compositionally biased region" description="Low complexity" evidence="6">
    <location>
        <begin position="301"/>
        <end position="326"/>
    </location>
</feature>
<comment type="similarity">
    <text evidence="5">Belongs to the protein kinase superfamily. Ser/Thr protein kinase family. GCN2 subfamily.</text>
</comment>
<feature type="region of interest" description="Disordered" evidence="6">
    <location>
        <begin position="672"/>
        <end position="692"/>
    </location>
</feature>
<feature type="compositionally biased region" description="Low complexity" evidence="6">
    <location>
        <begin position="819"/>
        <end position="838"/>
    </location>
</feature>
<dbReference type="GO" id="GO:0110031">
    <property type="term" value="P:negative regulation of G2/MI transition of meiotic cell cycle"/>
    <property type="evidence" value="ECO:0007669"/>
    <property type="project" value="TreeGrafter"/>
</dbReference>
<dbReference type="PROSITE" id="PS50011">
    <property type="entry name" value="PROTEIN_KINASE_DOM"/>
    <property type="match status" value="1"/>
</dbReference>
<dbReference type="InterPro" id="IPR011009">
    <property type="entry name" value="Kinase-like_dom_sf"/>
</dbReference>
<feature type="compositionally biased region" description="Pro residues" evidence="6">
    <location>
        <begin position="117"/>
        <end position="126"/>
    </location>
</feature>
<feature type="compositionally biased region" description="Acidic residues" evidence="6">
    <location>
        <begin position="719"/>
        <end position="728"/>
    </location>
</feature>
<dbReference type="Proteomes" id="UP001201163">
    <property type="component" value="Unassembled WGS sequence"/>
</dbReference>
<feature type="compositionally biased region" description="Basic residues" evidence="6">
    <location>
        <begin position="741"/>
        <end position="750"/>
    </location>
</feature>
<dbReference type="InterPro" id="IPR008271">
    <property type="entry name" value="Ser/Thr_kinase_AS"/>
</dbReference>
<feature type="region of interest" description="Disordered" evidence="6">
    <location>
        <begin position="1"/>
        <end position="223"/>
    </location>
</feature>
<dbReference type="PANTHER" id="PTHR11042">
    <property type="entry name" value="EUKARYOTIC TRANSLATION INITIATION FACTOR 2-ALPHA KINASE EIF2-ALPHA KINASE -RELATED"/>
    <property type="match status" value="1"/>
</dbReference>
<feature type="domain" description="Protein kinase" evidence="7">
    <location>
        <begin position="945"/>
        <end position="1230"/>
    </location>
</feature>
<dbReference type="EMBL" id="JAKELL010000061">
    <property type="protein sequence ID" value="KAH8985720.1"/>
    <property type="molecule type" value="Genomic_DNA"/>
</dbReference>
<accession>A0AAD4LDS7</accession>
<dbReference type="InterPro" id="IPR050339">
    <property type="entry name" value="CC_SR_Kinase"/>
</dbReference>
<feature type="compositionally biased region" description="Pro residues" evidence="6">
    <location>
        <begin position="848"/>
        <end position="857"/>
    </location>
</feature>
<evidence type="ECO:0000256" key="6">
    <source>
        <dbReference type="SAM" id="MobiDB-lite"/>
    </source>
</evidence>
<dbReference type="PANTHER" id="PTHR11042:SF190">
    <property type="entry name" value="MITOSIS INHIBITOR PROTEIN KINASE MIK1"/>
    <property type="match status" value="1"/>
</dbReference>
<feature type="compositionally biased region" description="Basic and acidic residues" evidence="6">
    <location>
        <begin position="769"/>
        <end position="791"/>
    </location>
</feature>
<gene>
    <name evidence="8" type="ORF">EDB92DRAFT_1818575</name>
</gene>
<dbReference type="GO" id="GO:0005634">
    <property type="term" value="C:nucleus"/>
    <property type="evidence" value="ECO:0007669"/>
    <property type="project" value="TreeGrafter"/>
</dbReference>
<name>A0AAD4LDS7_9AGAM</name>
<dbReference type="GO" id="GO:0005524">
    <property type="term" value="F:ATP binding"/>
    <property type="evidence" value="ECO:0007669"/>
    <property type="project" value="UniProtKB-KW"/>
</dbReference>
<keyword evidence="1" id="KW-0808">Transferase</keyword>
<dbReference type="SUPFAM" id="SSF56112">
    <property type="entry name" value="Protein kinase-like (PK-like)"/>
    <property type="match status" value="1"/>
</dbReference>
<evidence type="ECO:0000256" key="1">
    <source>
        <dbReference type="ARBA" id="ARBA00022679"/>
    </source>
</evidence>
<feature type="compositionally biased region" description="Polar residues" evidence="6">
    <location>
        <begin position="897"/>
        <end position="906"/>
    </location>
</feature>
<sequence length="1292" mass="137698">MATSRSLRKYNSQTTTPSPLRRKSFVPPDSDLDADSDLDTQPIDADDIFGRSSAFSAKPLRKHYPQDSHISKSSLIKGKSTTPPIPIEDDEGLFLSTASHSKLTPPRVSNPRTKRSMPPPPTPPIAFPTQSSSALPRTATHTPSRSVPTAKSSASRKLPATSGTVGVKRKPNPLPVTAPYPKRGMTPLGVTKAVGESSFGRLAPLPAPKFRNDRSSGETEGLLRTESATLARLRIDKEEGDVVLGEEEEAVDVSPGGHITKRLARSRPVSQELMDSANAGSQSLLQTLAAAKPKPKHKPNTSSVTFPTTRPRTPSTTPSSPLTSPKPRQRTMHASNVSISSSHSKREEASSLVRTRKPSISQLRHPTERIESSGSATLLFGPALSRYPEASTPARSRPATMFALDSPAGASSTPAHLRPRPAFEPLASTSRHSYAGPDTSLFGKARNFVQPTTPSSPASEFLSLREAEMGEISDEDGSDFAPVEVDIRALDNEGAEDLFFSSSSFIHSRDIGPDTSFGWDSTPTILSSSLTVSVTQSTPSPRSKIAPVACKLEKKYRPRDSGVVLSEDEGNNPGSHAVPDFVPPAPRQRYTLGRSESVNLTVPRASTSVSTLGSGSSDQELVTPIFGPSTSSCWPLLTSSSSAASSLGTPDVASVDASIMRILMQAARRDEHAPLGGNDVGGSIRPPGTPQKRVKTAMTFSGARPWQSAVASKIGFDFGNDEDEEDEDRGVKGPQGGGGKAVKRSKKAPRKSLPAAFPLLAMAGRGRGRVAEDSEEEPGRPDGSPSERRAAYDGLGLGRPSVAKAAGASWLLRRSSSGAISSATSGSGSMSGDGSPTGAARAIHDWQLPPPRIPPRMSPLKSSIPSHLSLSSNRTASSSSEASSTATATMLASPTTRRLQSLSQSARGLGQHRRGSSEHDVRVSLGSSGGLGSTYAQPGRFEREFVEIGEAGSGEFGKVMKVRRQSDGTGQSGHISAVKKSKRFEGVRHRLRLREEVEILLHLSSTYSAVNGPGTRHPNVLGYIDSWEQDDALYIQTELCEFGNFAHFLWEYGRTFPQLDEARVWKIIADLSNGLHFIHDSGVIHLDLKPANIFITLEGRFKIGDFGMASLWPRPVLTSPAGGPEASLRTARTAFEREGDKLYLAPEVLQGQYGKAADMFSFGITMLETASNIVVPGEGDPWHRLRHDDLSPADLPTDTSPELRALIAALLCANPAARIDSAAVCAHPVVVRTRAAMERLLEEALRAGERPFAASPLAGVPAGFLEEVLSHSREPTAVVTDTDASDAMDVGA</sequence>
<dbReference type="GO" id="GO:0005737">
    <property type="term" value="C:cytoplasm"/>
    <property type="evidence" value="ECO:0007669"/>
    <property type="project" value="TreeGrafter"/>
</dbReference>